<keyword evidence="2" id="KW-0472">Membrane</keyword>
<feature type="transmembrane region" description="Helical" evidence="2">
    <location>
        <begin position="59"/>
        <end position="79"/>
    </location>
</feature>
<feature type="transmembrane region" description="Helical" evidence="2">
    <location>
        <begin position="151"/>
        <end position="172"/>
    </location>
</feature>
<proteinExistence type="predicted"/>
<dbReference type="RefSeq" id="XP_047780654.1">
    <property type="nucleotide sequence ID" value="XM_047927330.1"/>
</dbReference>
<sequence length="272" mass="30234">MSSDDVAAEVADIAYNLELSYVQNSCMVATAALLSYEYLCTLPQELDVLWNRRKTGATILFLLNRFATAGFGVAMMLIIPNYDTVLMWALHPADVIVLVVTWRNTYNIQKEASVVNLRTPTITLLLRDGTMYFTLLLILNVLHLALEITDVFWDITYFVTGFSSIVISRFLLNLRQVHADEERDGTQPSFIASHVSGLNFASTIIGNLGEHLDHGNFVTSPAEFQHSYGETEGATGPDDLEIPREQWPPGSEPFEEGSTSSPTQSDEIHTLA</sequence>
<reference evidence="4 5" key="1">
    <citation type="journal article" date="2021" name="Environ. Microbiol.">
        <title>Gene family expansions and transcriptome signatures uncover fungal adaptations to wood decay.</title>
        <authorList>
            <person name="Hage H."/>
            <person name="Miyauchi S."/>
            <person name="Viragh M."/>
            <person name="Drula E."/>
            <person name="Min B."/>
            <person name="Chaduli D."/>
            <person name="Navarro D."/>
            <person name="Favel A."/>
            <person name="Norest M."/>
            <person name="Lesage-Meessen L."/>
            <person name="Balint B."/>
            <person name="Merenyi Z."/>
            <person name="de Eugenio L."/>
            <person name="Morin E."/>
            <person name="Martinez A.T."/>
            <person name="Baldrian P."/>
            <person name="Stursova M."/>
            <person name="Martinez M.J."/>
            <person name="Novotny C."/>
            <person name="Magnuson J.K."/>
            <person name="Spatafora J.W."/>
            <person name="Maurice S."/>
            <person name="Pangilinan J."/>
            <person name="Andreopoulos W."/>
            <person name="LaButti K."/>
            <person name="Hundley H."/>
            <person name="Na H."/>
            <person name="Kuo A."/>
            <person name="Barry K."/>
            <person name="Lipzen A."/>
            <person name="Henrissat B."/>
            <person name="Riley R."/>
            <person name="Ahrendt S."/>
            <person name="Nagy L.G."/>
            <person name="Grigoriev I.V."/>
            <person name="Martin F."/>
            <person name="Rosso M.N."/>
        </authorList>
    </citation>
    <scope>NUCLEOTIDE SEQUENCE [LARGE SCALE GENOMIC DNA]</scope>
    <source>
        <strain evidence="4 5">CIRM-BRFM 1785</strain>
    </source>
</reference>
<gene>
    <name evidence="4" type="ORF">C8Q71DRAFT_856668</name>
</gene>
<evidence type="ECO:0000313" key="4">
    <source>
        <dbReference type="EMBL" id="KAH9838739.1"/>
    </source>
</evidence>
<name>A0ABQ8KLA5_9APHY</name>
<dbReference type="GeneID" id="72008062"/>
<accession>A0ABQ8KLA5</accession>
<evidence type="ECO:0000259" key="3">
    <source>
        <dbReference type="Pfam" id="PF20151"/>
    </source>
</evidence>
<keyword evidence="2" id="KW-1133">Transmembrane helix</keyword>
<feature type="region of interest" description="Disordered" evidence="1">
    <location>
        <begin position="227"/>
        <end position="272"/>
    </location>
</feature>
<evidence type="ECO:0000256" key="2">
    <source>
        <dbReference type="SAM" id="Phobius"/>
    </source>
</evidence>
<dbReference type="Pfam" id="PF20151">
    <property type="entry name" value="DUF6533"/>
    <property type="match status" value="1"/>
</dbReference>
<keyword evidence="2" id="KW-0812">Transmembrane</keyword>
<comment type="caution">
    <text evidence="4">The sequence shown here is derived from an EMBL/GenBank/DDBJ whole genome shotgun (WGS) entry which is preliminary data.</text>
</comment>
<protein>
    <recommendedName>
        <fullName evidence="3">DUF6533 domain-containing protein</fullName>
    </recommendedName>
</protein>
<dbReference type="Proteomes" id="UP000814176">
    <property type="component" value="Unassembled WGS sequence"/>
</dbReference>
<organism evidence="4 5">
    <name type="scientific">Rhodofomes roseus</name>
    <dbReference type="NCBI Taxonomy" id="34475"/>
    <lineage>
        <taxon>Eukaryota</taxon>
        <taxon>Fungi</taxon>
        <taxon>Dikarya</taxon>
        <taxon>Basidiomycota</taxon>
        <taxon>Agaricomycotina</taxon>
        <taxon>Agaricomycetes</taxon>
        <taxon>Polyporales</taxon>
        <taxon>Rhodofomes</taxon>
    </lineage>
</organism>
<feature type="transmembrane region" description="Helical" evidence="2">
    <location>
        <begin position="124"/>
        <end position="145"/>
    </location>
</feature>
<dbReference type="InterPro" id="IPR045340">
    <property type="entry name" value="DUF6533"/>
</dbReference>
<feature type="transmembrane region" description="Helical" evidence="2">
    <location>
        <begin position="85"/>
        <end position="103"/>
    </location>
</feature>
<evidence type="ECO:0000256" key="1">
    <source>
        <dbReference type="SAM" id="MobiDB-lite"/>
    </source>
</evidence>
<keyword evidence="5" id="KW-1185">Reference proteome</keyword>
<feature type="domain" description="DUF6533" evidence="3">
    <location>
        <begin position="26"/>
        <end position="68"/>
    </location>
</feature>
<dbReference type="EMBL" id="JADCUA010000007">
    <property type="protein sequence ID" value="KAH9838739.1"/>
    <property type="molecule type" value="Genomic_DNA"/>
</dbReference>
<evidence type="ECO:0000313" key="5">
    <source>
        <dbReference type="Proteomes" id="UP000814176"/>
    </source>
</evidence>